<dbReference type="InterPro" id="IPR014036">
    <property type="entry name" value="DeoR-like_C"/>
</dbReference>
<dbReference type="SMART" id="SM01134">
    <property type="entry name" value="DeoRC"/>
    <property type="match status" value="1"/>
</dbReference>
<feature type="domain" description="HTH deoR-type" evidence="4">
    <location>
        <begin position="2"/>
        <end position="57"/>
    </location>
</feature>
<dbReference type="Pfam" id="PF08220">
    <property type="entry name" value="HTH_DeoR"/>
    <property type="match status" value="1"/>
</dbReference>
<proteinExistence type="predicted"/>
<keyword evidence="1" id="KW-0805">Transcription regulation</keyword>
<reference evidence="5" key="1">
    <citation type="submission" date="2020-10" db="EMBL/GenBank/DDBJ databases">
        <authorList>
            <person name="Gilroy R."/>
        </authorList>
    </citation>
    <scope>NUCLEOTIDE SEQUENCE</scope>
    <source>
        <strain evidence="5">17213</strain>
    </source>
</reference>
<accession>A0A9D9GSA6</accession>
<organism evidence="5 6">
    <name type="scientific">Candidatus Avisuccinivibrio stercorigallinarum</name>
    <dbReference type="NCBI Taxonomy" id="2840704"/>
    <lineage>
        <taxon>Bacteria</taxon>
        <taxon>Pseudomonadati</taxon>
        <taxon>Pseudomonadota</taxon>
        <taxon>Gammaproteobacteria</taxon>
        <taxon>Aeromonadales</taxon>
        <taxon>Succinivibrionaceae</taxon>
        <taxon>Succinivibrionaceae incertae sedis</taxon>
        <taxon>Candidatus Avisuccinivibrio</taxon>
    </lineage>
</organism>
<evidence type="ECO:0000256" key="1">
    <source>
        <dbReference type="ARBA" id="ARBA00023015"/>
    </source>
</evidence>
<dbReference type="Proteomes" id="UP000823631">
    <property type="component" value="Unassembled WGS sequence"/>
</dbReference>
<sequence length="252" mass="27606">MIEARQKQILDYLKLHNLVTVEELSDLTKVSTATIRRDLVRLDKAGLIYRVHGSVSLNRFVQQQPSTSEKVTQHHSEKSRIGLKAASLIKNGDSIVLDAGTTTLEIAKNIKADNVTVITPDLHIGLFLTTMGRCRVLITGGPVDNKSQSCIGNDCIEMLHQFCPSLVFMACNSFTLESGITAPTYDKCQVKQALASINAKKILTADSSKYGLSSLYKICALDVFDSIITDADLDAQAQKEIGTLEHTELILV</sequence>
<reference evidence="5" key="2">
    <citation type="journal article" date="2021" name="PeerJ">
        <title>Extensive microbial diversity within the chicken gut microbiome revealed by metagenomics and culture.</title>
        <authorList>
            <person name="Gilroy R."/>
            <person name="Ravi A."/>
            <person name="Getino M."/>
            <person name="Pursley I."/>
            <person name="Horton D.L."/>
            <person name="Alikhan N.F."/>
            <person name="Baker D."/>
            <person name="Gharbi K."/>
            <person name="Hall N."/>
            <person name="Watson M."/>
            <person name="Adriaenssens E.M."/>
            <person name="Foster-Nyarko E."/>
            <person name="Jarju S."/>
            <person name="Secka A."/>
            <person name="Antonio M."/>
            <person name="Oren A."/>
            <person name="Chaudhuri R.R."/>
            <person name="La Ragione R."/>
            <person name="Hildebrand F."/>
            <person name="Pallen M.J."/>
        </authorList>
    </citation>
    <scope>NUCLEOTIDE SEQUENCE</scope>
    <source>
        <strain evidence="5">17213</strain>
    </source>
</reference>
<evidence type="ECO:0000256" key="2">
    <source>
        <dbReference type="ARBA" id="ARBA00023125"/>
    </source>
</evidence>
<dbReference type="InterPro" id="IPR001034">
    <property type="entry name" value="DeoR_HTH"/>
</dbReference>
<dbReference type="PROSITE" id="PS00894">
    <property type="entry name" value="HTH_DEOR_1"/>
    <property type="match status" value="1"/>
</dbReference>
<dbReference type="PROSITE" id="PS51000">
    <property type="entry name" value="HTH_DEOR_2"/>
    <property type="match status" value="1"/>
</dbReference>
<evidence type="ECO:0000256" key="3">
    <source>
        <dbReference type="ARBA" id="ARBA00023163"/>
    </source>
</evidence>
<dbReference type="InterPro" id="IPR018356">
    <property type="entry name" value="Tscrpt_reg_HTH_DeoR_CS"/>
</dbReference>
<dbReference type="PANTHER" id="PTHR30363:SF46">
    <property type="entry name" value="LYSR FAMILY TRANSCRIPTIONAL REGULATOR"/>
    <property type="match status" value="1"/>
</dbReference>
<name>A0A9D9GSA6_9GAMM</name>
<dbReference type="Pfam" id="PF00455">
    <property type="entry name" value="DeoRC"/>
    <property type="match status" value="1"/>
</dbReference>
<dbReference type="SUPFAM" id="SSF46785">
    <property type="entry name" value="Winged helix' DNA-binding domain"/>
    <property type="match status" value="1"/>
</dbReference>
<dbReference type="AlphaFoldDB" id="A0A9D9GSA6"/>
<dbReference type="EMBL" id="JADINH010000044">
    <property type="protein sequence ID" value="MBO8415238.1"/>
    <property type="molecule type" value="Genomic_DNA"/>
</dbReference>
<protein>
    <submittedName>
        <fullName evidence="5">DeoR/GlpR transcriptional regulator</fullName>
    </submittedName>
</protein>
<dbReference type="PRINTS" id="PR00037">
    <property type="entry name" value="HTHLACR"/>
</dbReference>
<evidence type="ECO:0000313" key="5">
    <source>
        <dbReference type="EMBL" id="MBO8415238.1"/>
    </source>
</evidence>
<dbReference type="InterPro" id="IPR036388">
    <property type="entry name" value="WH-like_DNA-bd_sf"/>
</dbReference>
<dbReference type="GO" id="GO:0003677">
    <property type="term" value="F:DNA binding"/>
    <property type="evidence" value="ECO:0007669"/>
    <property type="project" value="UniProtKB-KW"/>
</dbReference>
<dbReference type="SUPFAM" id="SSF100950">
    <property type="entry name" value="NagB/RpiA/CoA transferase-like"/>
    <property type="match status" value="1"/>
</dbReference>
<evidence type="ECO:0000313" key="6">
    <source>
        <dbReference type="Proteomes" id="UP000823631"/>
    </source>
</evidence>
<evidence type="ECO:0000259" key="4">
    <source>
        <dbReference type="PROSITE" id="PS51000"/>
    </source>
</evidence>
<dbReference type="SMART" id="SM00420">
    <property type="entry name" value="HTH_DEOR"/>
    <property type="match status" value="1"/>
</dbReference>
<dbReference type="GO" id="GO:0003700">
    <property type="term" value="F:DNA-binding transcription factor activity"/>
    <property type="evidence" value="ECO:0007669"/>
    <property type="project" value="InterPro"/>
</dbReference>
<gene>
    <name evidence="5" type="ORF">IAB19_02520</name>
</gene>
<dbReference type="Gene3D" id="1.10.10.10">
    <property type="entry name" value="Winged helix-like DNA-binding domain superfamily/Winged helix DNA-binding domain"/>
    <property type="match status" value="1"/>
</dbReference>
<dbReference type="InterPro" id="IPR036390">
    <property type="entry name" value="WH_DNA-bd_sf"/>
</dbReference>
<keyword evidence="2" id="KW-0238">DNA-binding</keyword>
<keyword evidence="3" id="KW-0804">Transcription</keyword>
<dbReference type="InterPro" id="IPR050313">
    <property type="entry name" value="Carb_Metab_HTH_regulators"/>
</dbReference>
<comment type="caution">
    <text evidence="5">The sequence shown here is derived from an EMBL/GenBank/DDBJ whole genome shotgun (WGS) entry which is preliminary data.</text>
</comment>
<dbReference type="PANTHER" id="PTHR30363">
    <property type="entry name" value="HTH-TYPE TRANSCRIPTIONAL REGULATOR SRLR-RELATED"/>
    <property type="match status" value="1"/>
</dbReference>
<dbReference type="InterPro" id="IPR037171">
    <property type="entry name" value="NagB/RpiA_transferase-like"/>
</dbReference>